<reference evidence="1 2" key="1">
    <citation type="journal article" date="2023" name="Plants (Basel)">
        <title>Bridging the Gap: Combining Genomics and Transcriptomics Approaches to Understand Stylosanthes scabra, an Orphan Legume from the Brazilian Caatinga.</title>
        <authorList>
            <person name="Ferreira-Neto J.R.C."/>
            <person name="da Silva M.D."/>
            <person name="Binneck E."/>
            <person name="de Melo N.F."/>
            <person name="da Silva R.H."/>
            <person name="de Melo A.L.T.M."/>
            <person name="Pandolfi V."/>
            <person name="Bustamante F.O."/>
            <person name="Brasileiro-Vidal A.C."/>
            <person name="Benko-Iseppon A.M."/>
        </authorList>
    </citation>
    <scope>NUCLEOTIDE SEQUENCE [LARGE SCALE GENOMIC DNA]</scope>
    <source>
        <tissue evidence="1">Leaves</tissue>
    </source>
</reference>
<evidence type="ECO:0000313" key="2">
    <source>
        <dbReference type="Proteomes" id="UP001341840"/>
    </source>
</evidence>
<dbReference type="Proteomes" id="UP001341840">
    <property type="component" value="Unassembled WGS sequence"/>
</dbReference>
<organism evidence="1 2">
    <name type="scientific">Stylosanthes scabra</name>
    <dbReference type="NCBI Taxonomy" id="79078"/>
    <lineage>
        <taxon>Eukaryota</taxon>
        <taxon>Viridiplantae</taxon>
        <taxon>Streptophyta</taxon>
        <taxon>Embryophyta</taxon>
        <taxon>Tracheophyta</taxon>
        <taxon>Spermatophyta</taxon>
        <taxon>Magnoliopsida</taxon>
        <taxon>eudicotyledons</taxon>
        <taxon>Gunneridae</taxon>
        <taxon>Pentapetalae</taxon>
        <taxon>rosids</taxon>
        <taxon>fabids</taxon>
        <taxon>Fabales</taxon>
        <taxon>Fabaceae</taxon>
        <taxon>Papilionoideae</taxon>
        <taxon>50 kb inversion clade</taxon>
        <taxon>dalbergioids sensu lato</taxon>
        <taxon>Dalbergieae</taxon>
        <taxon>Pterocarpus clade</taxon>
        <taxon>Stylosanthes</taxon>
    </lineage>
</organism>
<evidence type="ECO:0000313" key="1">
    <source>
        <dbReference type="EMBL" id="MED6222022.1"/>
    </source>
</evidence>
<evidence type="ECO:0008006" key="3">
    <source>
        <dbReference type="Google" id="ProtNLM"/>
    </source>
</evidence>
<dbReference type="EMBL" id="JASCZI010272396">
    <property type="protein sequence ID" value="MED6222022.1"/>
    <property type="molecule type" value="Genomic_DNA"/>
</dbReference>
<gene>
    <name evidence="1" type="ORF">PIB30_060512</name>
</gene>
<comment type="caution">
    <text evidence="1">The sequence shown here is derived from an EMBL/GenBank/DDBJ whole genome shotgun (WGS) entry which is preliminary data.</text>
</comment>
<keyword evidence="2" id="KW-1185">Reference proteome</keyword>
<name>A0ABU6ZJ84_9FABA</name>
<protein>
    <recommendedName>
        <fullName evidence="3">F-box associated domain-containing protein</fullName>
    </recommendedName>
</protein>
<proteinExistence type="predicted"/>
<sequence>MYWTLYNLVKQDSEYHRIFDTTMRKIGGSYVVNEGTIHWIGWDGHMFQAPHRMFCLLKRDFSEFSVPDQHNLNTICSYNSMVVLDSWNTVPMVSCRQLWFVQADVHNGCEVMFRVPHEINHYSSYTVVGSDKGIVCKRFSMGGYNSTLLIWNSLKRKYPSFTSTNTSMYCTLYDSAKQDWEYHEIFDTAVRKIGGIYVVNEGTIHWICQDGHMLREPHRTFCLLKMHFNEHHLTWDKELVVEGMEISCSPSFFVGKDHVSVIEVMGSVPRAMMRELIFHFKTQVSA</sequence>
<accession>A0ABU6ZJ84</accession>